<dbReference type="Proteomes" id="UP001515660">
    <property type="component" value="Unassembled WGS sequence"/>
</dbReference>
<dbReference type="Pfam" id="PF07332">
    <property type="entry name" value="Phage_holin_3_6"/>
    <property type="match status" value="1"/>
</dbReference>
<dbReference type="EMBL" id="JAANHS010000002">
    <property type="protein sequence ID" value="NHB76007.1"/>
    <property type="molecule type" value="Genomic_DNA"/>
</dbReference>
<keyword evidence="1" id="KW-0812">Transmembrane</keyword>
<keyword evidence="1" id="KW-0472">Membrane</keyword>
<evidence type="ECO:0000313" key="3">
    <source>
        <dbReference type="Proteomes" id="UP001515660"/>
    </source>
</evidence>
<evidence type="ECO:0000256" key="1">
    <source>
        <dbReference type="SAM" id="Phobius"/>
    </source>
</evidence>
<reference evidence="2 3" key="1">
    <citation type="journal article" date="2022" name="Microorganisms">
        <title>Genome Sequence and Characterization of a Xanthorhodopsin-Containing, Aerobic Anoxygenic Phototrophic Rhodobacter Species, Isolated from Mesophilic Conditions at Yellowstone National Park.</title>
        <authorList>
            <person name="Kyndt J.A."/>
            <person name="Robertson S."/>
            <person name="Shoffstall I.B."/>
            <person name="Ramaley R.F."/>
            <person name="Meyer T.E."/>
        </authorList>
    </citation>
    <scope>NUCLEOTIDE SEQUENCE [LARGE SCALE GENOMIC DNA]</scope>
    <source>
        <strain evidence="2 3">M37P</strain>
    </source>
</reference>
<sequence>MRDHSADQANAADSGLAGLLLQVVSGVGRLVQGELQLARAEAADSLRSVTSGLGKLAGAAVVALVGLNVLAGAAVGALVHAGLGPVWAALIVGGLMLLLALGLAAAGRAGLRLRGRRPGRLLRGLGRDVAAVRSGFGRKET</sequence>
<keyword evidence="1" id="KW-1133">Transmembrane helix</keyword>
<dbReference type="InterPro" id="IPR009937">
    <property type="entry name" value="Phage_holin_3_6"/>
</dbReference>
<evidence type="ECO:0000313" key="2">
    <source>
        <dbReference type="EMBL" id="NHB76007.1"/>
    </source>
</evidence>
<comment type="caution">
    <text evidence="2">The sequence shown here is derived from an EMBL/GenBank/DDBJ whole genome shotgun (WGS) entry which is preliminary data.</text>
</comment>
<dbReference type="RefSeq" id="WP_166402020.1">
    <property type="nucleotide sequence ID" value="NZ_JAANHS010000002.1"/>
</dbReference>
<keyword evidence="3" id="KW-1185">Reference proteome</keyword>
<accession>A0ABX0G464</accession>
<feature type="transmembrane region" description="Helical" evidence="1">
    <location>
        <begin position="86"/>
        <end position="107"/>
    </location>
</feature>
<feature type="transmembrane region" description="Helical" evidence="1">
    <location>
        <begin position="56"/>
        <end position="80"/>
    </location>
</feature>
<gene>
    <name evidence="2" type="ORF">G8O29_04515</name>
</gene>
<proteinExistence type="predicted"/>
<protein>
    <submittedName>
        <fullName evidence="2">Phage holin family protein</fullName>
    </submittedName>
</protein>
<name>A0ABX0G464_9RHOB</name>
<organism evidence="2 3">
    <name type="scientific">Rhodobacter calidifons</name>
    <dbReference type="NCBI Taxonomy" id="2715277"/>
    <lineage>
        <taxon>Bacteria</taxon>
        <taxon>Pseudomonadati</taxon>
        <taxon>Pseudomonadota</taxon>
        <taxon>Alphaproteobacteria</taxon>
        <taxon>Rhodobacterales</taxon>
        <taxon>Rhodobacter group</taxon>
        <taxon>Rhodobacter</taxon>
    </lineage>
</organism>